<accession>A0A699QRU3</accession>
<proteinExistence type="predicted"/>
<feature type="region of interest" description="Disordered" evidence="1">
    <location>
        <begin position="1"/>
        <end position="145"/>
    </location>
</feature>
<reference evidence="2" key="1">
    <citation type="journal article" date="2019" name="Sci. Rep.">
        <title>Draft genome of Tanacetum cinerariifolium, the natural source of mosquito coil.</title>
        <authorList>
            <person name="Yamashiro T."/>
            <person name="Shiraishi A."/>
            <person name="Satake H."/>
            <person name="Nakayama K."/>
        </authorList>
    </citation>
    <scope>NUCLEOTIDE SEQUENCE</scope>
</reference>
<comment type="caution">
    <text evidence="2">The sequence shown here is derived from an EMBL/GenBank/DDBJ whole genome shotgun (WGS) entry which is preliminary data.</text>
</comment>
<organism evidence="2">
    <name type="scientific">Tanacetum cinerariifolium</name>
    <name type="common">Dalmatian daisy</name>
    <name type="synonym">Chrysanthemum cinerariifolium</name>
    <dbReference type="NCBI Taxonomy" id="118510"/>
    <lineage>
        <taxon>Eukaryota</taxon>
        <taxon>Viridiplantae</taxon>
        <taxon>Streptophyta</taxon>
        <taxon>Embryophyta</taxon>
        <taxon>Tracheophyta</taxon>
        <taxon>Spermatophyta</taxon>
        <taxon>Magnoliopsida</taxon>
        <taxon>eudicotyledons</taxon>
        <taxon>Gunneridae</taxon>
        <taxon>Pentapetalae</taxon>
        <taxon>asterids</taxon>
        <taxon>campanulids</taxon>
        <taxon>Asterales</taxon>
        <taxon>Asteraceae</taxon>
        <taxon>Asteroideae</taxon>
        <taxon>Anthemideae</taxon>
        <taxon>Anthemidinae</taxon>
        <taxon>Tanacetum</taxon>
    </lineage>
</organism>
<gene>
    <name evidence="2" type="ORF">Tci_841168</name>
</gene>
<name>A0A699QRU3_TANCI</name>
<evidence type="ECO:0000313" key="2">
    <source>
        <dbReference type="EMBL" id="GFC69198.1"/>
    </source>
</evidence>
<protein>
    <submittedName>
        <fullName evidence="2">Uncharacterized protein</fullName>
    </submittedName>
</protein>
<sequence>VEDPAPATDSSGVPFIIERSPLDFANETGPEDQETVAPEVPLPEDVPTTRGVPEVGPAKRVASTDPPAVKECRKRGHNGADANAPPKVLRRDHADPRPTGSTREGKSFASIELGTGSTRPTPMPQSAPADVGDPDPLSFADPRSHLPREPLRQEIRSLKIHLLPLWSGLPRAYTVLSGVYRTAARLTPRRLAKIWWTTLPHQVAMGSQLRLRFEQEAKLLKKSVAQVALRDKRIQA</sequence>
<feature type="non-terminal residue" evidence="2">
    <location>
        <position position="1"/>
    </location>
</feature>
<evidence type="ECO:0000256" key="1">
    <source>
        <dbReference type="SAM" id="MobiDB-lite"/>
    </source>
</evidence>
<dbReference type="AlphaFoldDB" id="A0A699QRU3"/>
<dbReference type="EMBL" id="BKCJ011023610">
    <property type="protein sequence ID" value="GFC69198.1"/>
    <property type="molecule type" value="Genomic_DNA"/>
</dbReference>